<keyword evidence="2" id="KW-1185">Reference proteome</keyword>
<evidence type="ECO:0000256" key="1">
    <source>
        <dbReference type="SAM" id="MobiDB-lite"/>
    </source>
</evidence>
<dbReference type="Proteomes" id="UP001652626">
    <property type="component" value="Chromosome W"/>
</dbReference>
<dbReference type="RefSeq" id="XP_064076304.1">
    <property type="nucleotide sequence ID" value="XM_064220234.1"/>
</dbReference>
<evidence type="ECO:0000313" key="2">
    <source>
        <dbReference type="Proteomes" id="UP001652626"/>
    </source>
</evidence>
<evidence type="ECO:0000313" key="3">
    <source>
        <dbReference type="RefSeq" id="XP_064076304.1"/>
    </source>
</evidence>
<dbReference type="PANTHER" id="PTHR34239:SF2">
    <property type="entry name" value="TRANSPOSABLE ELEMENT P TRANSPOSASE_THAP9 CONSERVED DOMAIN-CONTAINING PROTEIN"/>
    <property type="match status" value="1"/>
</dbReference>
<dbReference type="PANTHER" id="PTHR34239">
    <property type="entry name" value="APPLE DOMAIN-CONTAINING PROTEIN"/>
    <property type="match status" value="1"/>
</dbReference>
<proteinExistence type="predicted"/>
<feature type="compositionally biased region" description="Low complexity" evidence="1">
    <location>
        <begin position="22"/>
        <end position="32"/>
    </location>
</feature>
<organism evidence="2 3">
    <name type="scientific">Vanessa tameamea</name>
    <name type="common">Kamehameha butterfly</name>
    <dbReference type="NCBI Taxonomy" id="334116"/>
    <lineage>
        <taxon>Eukaryota</taxon>
        <taxon>Metazoa</taxon>
        <taxon>Ecdysozoa</taxon>
        <taxon>Arthropoda</taxon>
        <taxon>Hexapoda</taxon>
        <taxon>Insecta</taxon>
        <taxon>Pterygota</taxon>
        <taxon>Neoptera</taxon>
        <taxon>Endopterygota</taxon>
        <taxon>Lepidoptera</taxon>
        <taxon>Glossata</taxon>
        <taxon>Ditrysia</taxon>
        <taxon>Papilionoidea</taxon>
        <taxon>Nymphalidae</taxon>
        <taxon>Nymphalinae</taxon>
        <taxon>Vanessa</taxon>
    </lineage>
</organism>
<reference evidence="3" key="1">
    <citation type="submission" date="2025-08" db="UniProtKB">
        <authorList>
            <consortium name="RefSeq"/>
        </authorList>
    </citation>
    <scope>IDENTIFICATION</scope>
    <source>
        <tissue evidence="3">Whole body</tissue>
    </source>
</reference>
<name>A0ABM4AYB9_VANTA</name>
<gene>
    <name evidence="3" type="primary">LOC135194629</name>
</gene>
<accession>A0ABM4AYB9</accession>
<dbReference type="GeneID" id="135194629"/>
<sequence>MGRKRKLQEVAEKSRPKRRRILSSSSDSSLDESPNRNTIATVSSPRSSVYRMGHDMAQVMPIVSPLPATPPAVMTPQRSADAEELDSDILELLGDALKPNTCFGKSMHKDVADRWQDILGKGLPKETKEKLLSEYMVPDNCKMLVAPILNPEAKAALTDATVKRDHALLDKQKQVGVALSALSQAIDEIISIANKEHKLKILKPISDACRILCEVHNSDTKLRRNFVISAVNSSLKDTLMETGRDDYLFGTNLAERLKTAKTIQ</sequence>
<protein>
    <submittedName>
        <fullName evidence="3">Uncharacterized protein LOC135194629</fullName>
    </submittedName>
</protein>
<feature type="region of interest" description="Disordered" evidence="1">
    <location>
        <begin position="1"/>
        <end position="40"/>
    </location>
</feature>